<name>A0A2N3KV55_9PROT</name>
<protein>
    <submittedName>
        <fullName evidence="2">Uncharacterized protein</fullName>
    </submittedName>
</protein>
<gene>
    <name evidence="2" type="ORF">COO20_09965</name>
    <name evidence="1" type="ORF">CSC3H3_08705</name>
</gene>
<reference evidence="2 4" key="1">
    <citation type="submission" date="2017-09" db="EMBL/GenBank/DDBJ databases">
        <title>Biodiversity and function of Thalassospira species in the particle-attached aromatic-hydrocarbon-degrading consortia from the surface seawater of the South China Sea.</title>
        <authorList>
            <person name="Dong C."/>
            <person name="Liu R."/>
            <person name="Shao Z."/>
        </authorList>
    </citation>
    <scope>NUCLEOTIDE SEQUENCE [LARGE SCALE GENOMIC DNA]</scope>
    <source>
        <strain evidence="2 4">CSC1P2</strain>
    </source>
</reference>
<evidence type="ECO:0000313" key="1">
    <source>
        <dbReference type="EMBL" id="AUG52779.1"/>
    </source>
</evidence>
<reference evidence="1 3" key="2">
    <citation type="submission" date="2017-10" db="EMBL/GenBank/DDBJ databases">
        <title>Biodiversity and function of Thalassospira species in the particle-attached aromatic-hydrocarbon-degrading consortia from the surface seawater of the China South Sea.</title>
        <authorList>
            <person name="Dong C."/>
            <person name="Liu R."/>
            <person name="Shao Z."/>
        </authorList>
    </citation>
    <scope>NUCLEOTIDE SEQUENCE [LARGE SCALE GENOMIC DNA]</scope>
    <source>
        <strain evidence="1 3">CSC3H3</strain>
    </source>
</reference>
<dbReference type="EMBL" id="NWTK01000005">
    <property type="protein sequence ID" value="PKR54445.1"/>
    <property type="molecule type" value="Genomic_DNA"/>
</dbReference>
<accession>A0A2N3KV55</accession>
<dbReference type="AlphaFoldDB" id="A0A2N3KV55"/>
<sequence length="73" mass="8527">MRTVYQSTDDYGHVLRTLKLQHEDRTDPVYLGLVIREREVLFQTRESASRDFVLQKIKDFVASNSPEMSLQPA</sequence>
<evidence type="ECO:0000313" key="2">
    <source>
        <dbReference type="EMBL" id="PKR54445.1"/>
    </source>
</evidence>
<keyword evidence="3" id="KW-1185">Reference proteome</keyword>
<dbReference type="Proteomes" id="UP000233458">
    <property type="component" value="Chromosome"/>
</dbReference>
<dbReference type="EMBL" id="CP024199">
    <property type="protein sequence ID" value="AUG52779.1"/>
    <property type="molecule type" value="Genomic_DNA"/>
</dbReference>
<dbReference type="OrthoDB" id="7363480at2"/>
<dbReference type="Proteomes" id="UP000233597">
    <property type="component" value="Unassembled WGS sequence"/>
</dbReference>
<dbReference type="RefSeq" id="WP_101266072.1">
    <property type="nucleotide sequence ID" value="NZ_CP024199.1"/>
</dbReference>
<proteinExistence type="predicted"/>
<dbReference type="KEGG" id="thac:CSC3H3_08705"/>
<evidence type="ECO:0000313" key="4">
    <source>
        <dbReference type="Proteomes" id="UP000233597"/>
    </source>
</evidence>
<evidence type="ECO:0000313" key="3">
    <source>
        <dbReference type="Proteomes" id="UP000233458"/>
    </source>
</evidence>
<organism evidence="2 4">
    <name type="scientific">Thalassospira marina</name>
    <dbReference type="NCBI Taxonomy" id="2048283"/>
    <lineage>
        <taxon>Bacteria</taxon>
        <taxon>Pseudomonadati</taxon>
        <taxon>Pseudomonadota</taxon>
        <taxon>Alphaproteobacteria</taxon>
        <taxon>Rhodospirillales</taxon>
        <taxon>Thalassospiraceae</taxon>
        <taxon>Thalassospira</taxon>
    </lineage>
</organism>